<dbReference type="CDD" id="cd19342">
    <property type="entry name" value="Wnt_Wnt10"/>
    <property type="match status" value="1"/>
</dbReference>
<evidence type="ECO:0000256" key="28">
    <source>
        <dbReference type="PROSITE-ProRule" id="PRU00782"/>
    </source>
</evidence>
<dbReference type="InterPro" id="IPR001609">
    <property type="entry name" value="Myosin_head_motor_dom-like"/>
</dbReference>
<evidence type="ECO:0000256" key="27">
    <source>
        <dbReference type="ARBA" id="ARBA00048679"/>
    </source>
</evidence>
<dbReference type="Pfam" id="PF00063">
    <property type="entry name" value="Myosin_head"/>
    <property type="match status" value="1"/>
</dbReference>
<dbReference type="Pfam" id="PF00612">
    <property type="entry name" value="IQ"/>
    <property type="match status" value="1"/>
</dbReference>
<keyword evidence="18 28" id="KW-0518">Myosin</keyword>
<keyword evidence="17 28" id="KW-0067">ATP-binding</keyword>
<dbReference type="Gene3D" id="1.20.120.720">
    <property type="entry name" value="Myosin VI head, motor domain, U50 subdomain"/>
    <property type="match status" value="1"/>
</dbReference>
<comment type="subcellular location">
    <subcellularLocation>
        <location evidence="2">Cell projection</location>
    </subcellularLocation>
    <subcellularLocation>
        <location evidence="1">Cytoplasm</location>
        <location evidence="1">Cytoskeleton</location>
    </subcellularLocation>
    <subcellularLocation>
        <location evidence="3 30">Secreted</location>
        <location evidence="3 30">Extracellular space</location>
        <location evidence="3 30">Extracellular matrix</location>
    </subcellularLocation>
</comment>
<evidence type="ECO:0000256" key="4">
    <source>
        <dbReference type="ARBA" id="ARBA00005683"/>
    </source>
</evidence>
<evidence type="ECO:0000256" key="10">
    <source>
        <dbReference type="ARBA" id="ARBA00022530"/>
    </source>
</evidence>
<evidence type="ECO:0000256" key="2">
    <source>
        <dbReference type="ARBA" id="ARBA00004316"/>
    </source>
</evidence>
<dbReference type="EMBL" id="CAVLEF010000040">
    <property type="protein sequence ID" value="CAK1549660.1"/>
    <property type="molecule type" value="Genomic_DNA"/>
</dbReference>
<keyword evidence="22" id="KW-0206">Cytoskeleton</keyword>
<comment type="similarity">
    <text evidence="28">Belongs to the TRAFAC class myosin-kinesin ATPase superfamily. Myosin family.</text>
</comment>
<dbReference type="InterPro" id="IPR027417">
    <property type="entry name" value="P-loop_NTPase"/>
</dbReference>
<evidence type="ECO:0000256" key="3">
    <source>
        <dbReference type="ARBA" id="ARBA00004498"/>
    </source>
</evidence>
<evidence type="ECO:0000256" key="22">
    <source>
        <dbReference type="ARBA" id="ARBA00023212"/>
    </source>
</evidence>
<keyword evidence="13 30" id="KW-0879">Wnt signaling pathway</keyword>
<comment type="catalytic activity">
    <reaction evidence="26">
        <text>L-threonyl-[protein] + ATP = O-phospho-L-threonyl-[protein] + ADP + H(+)</text>
        <dbReference type="Rhea" id="RHEA:46608"/>
        <dbReference type="Rhea" id="RHEA-COMP:11060"/>
        <dbReference type="Rhea" id="RHEA-COMP:11605"/>
        <dbReference type="ChEBI" id="CHEBI:15378"/>
        <dbReference type="ChEBI" id="CHEBI:30013"/>
        <dbReference type="ChEBI" id="CHEBI:30616"/>
        <dbReference type="ChEBI" id="CHEBI:61977"/>
        <dbReference type="ChEBI" id="CHEBI:456216"/>
        <dbReference type="EC" id="2.7.11.1"/>
    </reaction>
</comment>
<keyword evidence="9" id="KW-0723">Serine/threonine-protein kinase</keyword>
<feature type="domain" description="Protein kinase" evidence="32">
    <location>
        <begin position="406"/>
        <end position="669"/>
    </location>
</feature>
<dbReference type="GO" id="GO:0005524">
    <property type="term" value="F:ATP binding"/>
    <property type="evidence" value="ECO:0007669"/>
    <property type="project" value="UniProtKB-UniRule"/>
</dbReference>
<keyword evidence="25" id="KW-0844">Vision</keyword>
<dbReference type="GO" id="GO:0004674">
    <property type="term" value="F:protein serine/threonine kinase activity"/>
    <property type="evidence" value="ECO:0007669"/>
    <property type="project" value="UniProtKB-KW"/>
</dbReference>
<evidence type="ECO:0000256" key="23">
    <source>
        <dbReference type="ARBA" id="ARBA00023273"/>
    </source>
</evidence>
<dbReference type="PROSITE" id="PS50011">
    <property type="entry name" value="PROTEIN_KINASE_DOM"/>
    <property type="match status" value="1"/>
</dbReference>
<evidence type="ECO:0000256" key="18">
    <source>
        <dbReference type="ARBA" id="ARBA00023123"/>
    </source>
</evidence>
<dbReference type="PROSITE" id="PS00246">
    <property type="entry name" value="WNT1"/>
    <property type="match status" value="1"/>
</dbReference>
<evidence type="ECO:0000313" key="34">
    <source>
        <dbReference type="EMBL" id="CAK1549660.1"/>
    </source>
</evidence>
<keyword evidence="14" id="KW-0677">Repeat</keyword>
<dbReference type="GO" id="GO:0016055">
    <property type="term" value="P:Wnt signaling pathway"/>
    <property type="evidence" value="ECO:0007669"/>
    <property type="project" value="UniProtKB-KW"/>
</dbReference>
<evidence type="ECO:0000256" key="31">
    <source>
        <dbReference type="SAM" id="MobiDB-lite"/>
    </source>
</evidence>
<evidence type="ECO:0000256" key="8">
    <source>
        <dbReference type="ARBA" id="ARBA00022525"/>
    </source>
</evidence>
<dbReference type="InterPro" id="IPR017441">
    <property type="entry name" value="Protein_kinase_ATP_BS"/>
</dbReference>
<keyword evidence="15 28" id="KW-0547">Nucleotide-binding</keyword>
<feature type="binding site" evidence="28">
    <location>
        <begin position="814"/>
        <end position="821"/>
    </location>
    <ligand>
        <name>ATP</name>
        <dbReference type="ChEBI" id="CHEBI:30616"/>
    </ligand>
</feature>
<evidence type="ECO:0000256" key="9">
    <source>
        <dbReference type="ARBA" id="ARBA00022527"/>
    </source>
</evidence>
<dbReference type="GO" id="GO:0000146">
    <property type="term" value="F:microfilament motor activity"/>
    <property type="evidence" value="ECO:0007669"/>
    <property type="project" value="TreeGrafter"/>
</dbReference>
<dbReference type="InterPro" id="IPR018161">
    <property type="entry name" value="Wnt_CS"/>
</dbReference>
<evidence type="ECO:0000256" key="20">
    <source>
        <dbReference type="ARBA" id="ARBA00023175"/>
    </source>
</evidence>
<evidence type="ECO:0000313" key="35">
    <source>
        <dbReference type="Proteomes" id="UP001497472"/>
    </source>
</evidence>
<dbReference type="GO" id="GO:0005102">
    <property type="term" value="F:signaling receptor binding"/>
    <property type="evidence" value="ECO:0007669"/>
    <property type="project" value="InterPro"/>
</dbReference>
<dbReference type="GO" id="GO:0048699">
    <property type="term" value="P:generation of neurons"/>
    <property type="evidence" value="ECO:0007669"/>
    <property type="project" value="UniProtKB-ARBA"/>
</dbReference>
<evidence type="ECO:0000256" key="25">
    <source>
        <dbReference type="ARBA" id="ARBA00023305"/>
    </source>
</evidence>
<dbReference type="PROSITE" id="PS00107">
    <property type="entry name" value="PROTEIN_KINASE_ATP"/>
    <property type="match status" value="1"/>
</dbReference>
<comment type="function">
    <text evidence="30">Ligand for members of the frizzled family of seven transmembrane receptors.</text>
</comment>
<dbReference type="Proteomes" id="UP001497472">
    <property type="component" value="Unassembled WGS sequence"/>
</dbReference>
<keyword evidence="10" id="KW-0272">Extracellular matrix</keyword>
<keyword evidence="11" id="KW-0716">Sensory transduction</keyword>
<evidence type="ECO:0000259" key="33">
    <source>
        <dbReference type="PROSITE" id="PS51456"/>
    </source>
</evidence>
<keyword evidence="19" id="KW-1015">Disulfide bond</keyword>
<evidence type="ECO:0000256" key="11">
    <source>
        <dbReference type="ARBA" id="ARBA00022606"/>
    </source>
</evidence>
<feature type="compositionally biased region" description="Basic and acidic residues" evidence="31">
    <location>
        <begin position="1827"/>
        <end position="1842"/>
    </location>
</feature>
<dbReference type="Gene3D" id="1.20.5.190">
    <property type="match status" value="1"/>
</dbReference>
<sequence>MTKSAGEYRRMSWTYTTIIILLFIPLLNMASSKDNNPLKLNSALTCRFVRGLTREQRSICHDAPDTASVAFEGLQLAVKECQHQFRWHRWNCSSLLLKGSNPHASGLMKRGFRETSFLYALTAAGVAHAVARACAQGRLLSCGCDQLGYRVYEARGRARVNKWEWSGCSHNLGYGIDFSKKFLDVRDQVDDLQAKINVHNNDAGRLILASHMEVRCKCHGLSGSCQLRTCWRATPDFRIVATTIKRQYRKALMVAQEGLNNGVSVLRGRPRGRRKSRPRPAPKTSLLFFEKSPSYCEADSKLDSLGTSGRVCRVGRTSRTGSCDLLCCGRGHDLIRKSSVKPCNCTFHWCCKVDCEKCKDDKWVATYNPTAYELFLKGTNESSAMYEVRMRDGLNVSSLSSPHDRYKIEKKLGSGIFGKVFQASDDQAAGKSVAVKVINLTDTKEQHVHDEYRILRDFTKHPNIIDFYGVFCERSEYVKKIWFVIELCEFGSVIDIVRKLKAADKKMSEEHIAYILKYTIKALVYLHENKVMHRNVRASNILIKNNGEIKICDFSLCCQLKDALDKANTYIGSPSWMAPEMANRGEEGYDNRVDVWALGITTIEMVDGKGPFEDMHPTGALFQIIRNPPPGVIKPAMSSNEINDFINECLEKNPEHRPFVMELEEHPFIQSVPENDFHLSTEIKMLANDLQSKELPPKKPERIIKDGLLITQGRHEPETMQVEDLAALEYLTEDNILTEIHTKLEKGSFMSFIGDILLILNPNTSDIDIYNEEYHKKYECKSRSDNEPHIFAVADSAYQNALHHNEQQYILFSGESKSGKTTSVLHALSHLTHLGAMKNNTGERIKNATTVILACISGATPIHANSTRGIFHIQVTYGSSSKLSGAIFWLYQLEKWRVSSTDMSHANFNIMYYFYDAKEAENKLSELYLEKNRKHRYLRILDDSIRGIQGARENPQDNVKRYKDIIEYLKMLDWQDDEIAFFETGLAAILVLGNVRFRDGKSGSAEIENPDEAKKVAKLLSLDEVKFLWALLNYCLIENGNAVKRKHSTDEARDARDTLASTLYKRLIDWMINLINSKLSFMRQVFGDKFSVSLIDIFGFECYHRNRLEQLIVNTTNEQLQFLYNQKIFAWEMQEEEEDEVQVLPLHYYDNKNSVDQLLAKPHGIFYILDEASRTSGGQDFIMSTVRASCKGPYVKLAGSHEFSVAHYTGKVNYDTREMADKNKDFLPPEMIETMRASTNITMQQLFKNRLTKTGNLTLAPNESQSGANRTKSQKEQENIKARKFNTVSKGQYSQVRRMRTAAATFRVTSLEILKQLSTSNGLHFVRCVRTDLNDNPRGFQTEVVKQQLRAMAVLDTAKARQCGFSYRIPFAEFIKRYRFLAFDFDENVDETKDNCRLLMIRLKMEGWELGKSKAFLKYYNEEFLSRLYETQVKKIVKVQSMMRTFLAKRKAVQSKSKAMHIKELKKQKSANMNDEEAALVIQKAYRGFVVRKAYGPLVNKSTGQIDEETSSFLKRFARKWKSRSLFQVLLQYRALRYQDLVNFSQQIHIYNQVLVEGLLNTNSSVLLERIDPHARKEFLGTRRQTVWKLPFRLDEIQFFDTSPMCDPKVKSNSQGAFAPDSNVLVSHYSDTFASQYDSDHEQWDEPFKHRFSSSGSTTRTKSTQTLLSVPFCRDPTQPMPKLPDEPKVEYSPNRPVLYNKKYVPTPQKFYQPPTPWAGDDGENTVPRRSTSFYGPDSEACDPIRELQAIAKSTGDLNDDDNPPFNFQAMLKKTPKNRASMKRYGENEGSFERTQAPPKRLITPDTNSYGGARRSAPPTPTSPSGRHTFDDHVSRSDGDFLKPKSNFVDNRDETKTVEIAPGISVEGTVTDL</sequence>
<keyword evidence="21 28" id="KW-0009">Actin-binding</keyword>
<comment type="similarity">
    <text evidence="5">In the C-terminal section; belongs to the TRAFAC class myosin-kinesin ATPase superfamily. Myosin family.</text>
</comment>
<dbReference type="Pfam" id="PF00069">
    <property type="entry name" value="Pkinase"/>
    <property type="match status" value="1"/>
</dbReference>
<dbReference type="PANTHER" id="PTHR46256:SF2">
    <property type="entry name" value="NEITHER INACTIVATION NOR AFTERPOTENTIAL PROTEIN C"/>
    <property type="match status" value="1"/>
</dbReference>
<keyword evidence="23" id="KW-0966">Cell projection</keyword>
<reference evidence="34 35" key="1">
    <citation type="submission" date="2023-11" db="EMBL/GenBank/DDBJ databases">
        <authorList>
            <person name="Okamura Y."/>
        </authorList>
    </citation>
    <scope>NUCLEOTIDE SEQUENCE [LARGE SCALE GENOMIC DNA]</scope>
</reference>
<dbReference type="GO" id="GO:0030832">
    <property type="term" value="P:regulation of actin filament length"/>
    <property type="evidence" value="ECO:0007669"/>
    <property type="project" value="TreeGrafter"/>
</dbReference>
<dbReference type="Pfam" id="PF00110">
    <property type="entry name" value="wnt"/>
    <property type="match status" value="1"/>
</dbReference>
<dbReference type="GO" id="GO:0016459">
    <property type="term" value="C:myosin complex"/>
    <property type="evidence" value="ECO:0007669"/>
    <property type="project" value="UniProtKB-KW"/>
</dbReference>
<dbReference type="CDD" id="cd23767">
    <property type="entry name" value="IQCD"/>
    <property type="match status" value="1"/>
</dbReference>
<keyword evidence="20 28" id="KW-0505">Motor protein</keyword>
<keyword evidence="8" id="KW-0964">Secreted</keyword>
<evidence type="ECO:0000256" key="7">
    <source>
        <dbReference type="ARBA" id="ARBA00022490"/>
    </source>
</evidence>
<organism evidence="34 35">
    <name type="scientific">Leptosia nina</name>
    <dbReference type="NCBI Taxonomy" id="320188"/>
    <lineage>
        <taxon>Eukaryota</taxon>
        <taxon>Metazoa</taxon>
        <taxon>Ecdysozoa</taxon>
        <taxon>Arthropoda</taxon>
        <taxon>Hexapoda</taxon>
        <taxon>Insecta</taxon>
        <taxon>Pterygota</taxon>
        <taxon>Neoptera</taxon>
        <taxon>Endopterygota</taxon>
        <taxon>Lepidoptera</taxon>
        <taxon>Glossata</taxon>
        <taxon>Ditrysia</taxon>
        <taxon>Papilionoidea</taxon>
        <taxon>Pieridae</taxon>
        <taxon>Pierinae</taxon>
        <taxon>Leptosia</taxon>
    </lineage>
</organism>
<evidence type="ECO:0000256" key="1">
    <source>
        <dbReference type="ARBA" id="ARBA00004245"/>
    </source>
</evidence>
<evidence type="ECO:0000256" key="21">
    <source>
        <dbReference type="ARBA" id="ARBA00023203"/>
    </source>
</evidence>
<dbReference type="SMART" id="SM00242">
    <property type="entry name" value="MYSc"/>
    <property type="match status" value="1"/>
</dbReference>
<dbReference type="PANTHER" id="PTHR46256">
    <property type="entry name" value="AGAP011099-PA"/>
    <property type="match status" value="1"/>
</dbReference>
<gene>
    <name evidence="34" type="ORF">LNINA_LOCUS8942</name>
</gene>
<name>A0AAV1JLX5_9NEOP</name>
<evidence type="ECO:0000259" key="32">
    <source>
        <dbReference type="PROSITE" id="PS50011"/>
    </source>
</evidence>
<evidence type="ECO:0000256" key="26">
    <source>
        <dbReference type="ARBA" id="ARBA00047899"/>
    </source>
</evidence>
<evidence type="ECO:0000256" key="13">
    <source>
        <dbReference type="ARBA" id="ARBA00022687"/>
    </source>
</evidence>
<dbReference type="GO" id="GO:0005576">
    <property type="term" value="C:extracellular region"/>
    <property type="evidence" value="ECO:0007669"/>
    <property type="project" value="InterPro"/>
</dbReference>
<evidence type="ECO:0000256" key="19">
    <source>
        <dbReference type="ARBA" id="ARBA00023157"/>
    </source>
</evidence>
<keyword evidence="12" id="KW-0808">Transferase</keyword>
<evidence type="ECO:0000256" key="16">
    <source>
        <dbReference type="ARBA" id="ARBA00022777"/>
    </source>
</evidence>
<dbReference type="InterPro" id="IPR036961">
    <property type="entry name" value="Kinesin_motor_dom_sf"/>
</dbReference>
<dbReference type="Gene3D" id="6.20.240.20">
    <property type="match status" value="1"/>
</dbReference>
<feature type="binding site" evidence="29">
    <location>
        <position position="436"/>
    </location>
    <ligand>
        <name>ATP</name>
        <dbReference type="ChEBI" id="CHEBI:30616"/>
    </ligand>
</feature>
<keyword evidence="24" id="KW-0449">Lipoprotein</keyword>
<dbReference type="Gene3D" id="3.40.850.10">
    <property type="entry name" value="Kinesin motor domain"/>
    <property type="match status" value="1"/>
</dbReference>
<dbReference type="SUPFAM" id="SSF56112">
    <property type="entry name" value="Protein kinase-like (PK-like)"/>
    <property type="match status" value="1"/>
</dbReference>
<feature type="region of interest" description="Disordered" evidence="31">
    <location>
        <begin position="1674"/>
        <end position="1693"/>
    </location>
</feature>
<comment type="catalytic activity">
    <reaction evidence="27">
        <text>L-seryl-[protein] + ATP = O-phospho-L-seryl-[protein] + ADP + H(+)</text>
        <dbReference type="Rhea" id="RHEA:17989"/>
        <dbReference type="Rhea" id="RHEA-COMP:9863"/>
        <dbReference type="Rhea" id="RHEA-COMP:11604"/>
        <dbReference type="ChEBI" id="CHEBI:15378"/>
        <dbReference type="ChEBI" id="CHEBI:29999"/>
        <dbReference type="ChEBI" id="CHEBI:30616"/>
        <dbReference type="ChEBI" id="CHEBI:83421"/>
        <dbReference type="ChEBI" id="CHEBI:456216"/>
        <dbReference type="EC" id="2.7.11.1"/>
    </reaction>
</comment>
<feature type="region of interest" description="Disordered" evidence="31">
    <location>
        <begin position="1255"/>
        <end position="1283"/>
    </location>
</feature>
<keyword evidence="35" id="KW-1185">Reference proteome</keyword>
<evidence type="ECO:0000256" key="15">
    <source>
        <dbReference type="ARBA" id="ARBA00022741"/>
    </source>
</evidence>
<dbReference type="Gene3D" id="1.20.58.530">
    <property type="match status" value="1"/>
</dbReference>
<dbReference type="GO" id="GO:0042995">
    <property type="term" value="C:cell projection"/>
    <property type="evidence" value="ECO:0007669"/>
    <property type="project" value="UniProtKB-SubCell"/>
</dbReference>
<accession>A0AAV1JLX5</accession>
<feature type="region of interest" description="Disordered" evidence="31">
    <location>
        <begin position="1772"/>
        <end position="1847"/>
    </location>
</feature>
<dbReference type="InterPro" id="IPR011009">
    <property type="entry name" value="Kinase-like_dom_sf"/>
</dbReference>
<comment type="similarity">
    <text evidence="4 30">Belongs to the Wnt family.</text>
</comment>
<keyword evidence="6 30" id="KW-0217">Developmental protein</keyword>
<dbReference type="GO" id="GO:0005737">
    <property type="term" value="C:cytoplasm"/>
    <property type="evidence" value="ECO:0007669"/>
    <property type="project" value="UniProtKB-ARBA"/>
</dbReference>
<dbReference type="PROSITE" id="PS50096">
    <property type="entry name" value="IQ"/>
    <property type="match status" value="1"/>
</dbReference>
<evidence type="ECO:0000256" key="17">
    <source>
        <dbReference type="ARBA" id="ARBA00022840"/>
    </source>
</evidence>
<dbReference type="Gene3D" id="1.10.10.820">
    <property type="match status" value="1"/>
</dbReference>
<dbReference type="GO" id="GO:0003779">
    <property type="term" value="F:actin binding"/>
    <property type="evidence" value="ECO:0007669"/>
    <property type="project" value="UniProtKB-KW"/>
</dbReference>
<dbReference type="SUPFAM" id="SSF52540">
    <property type="entry name" value="P-loop containing nucleoside triphosphate hydrolases"/>
    <property type="match status" value="1"/>
</dbReference>
<dbReference type="Gene3D" id="1.10.510.10">
    <property type="entry name" value="Transferase(Phosphotransferase) domain 1"/>
    <property type="match status" value="1"/>
</dbReference>
<comment type="caution">
    <text evidence="34">The sequence shown here is derived from an EMBL/GenBank/DDBJ whole genome shotgun (WGS) entry which is preliminary data.</text>
</comment>
<dbReference type="PROSITE" id="PS51456">
    <property type="entry name" value="MYOSIN_MOTOR"/>
    <property type="match status" value="1"/>
</dbReference>
<dbReference type="GO" id="GO:0007601">
    <property type="term" value="P:visual perception"/>
    <property type="evidence" value="ECO:0007669"/>
    <property type="project" value="UniProtKB-KW"/>
</dbReference>
<evidence type="ECO:0000256" key="30">
    <source>
        <dbReference type="RuleBase" id="RU003500"/>
    </source>
</evidence>
<feature type="compositionally biased region" description="Polar residues" evidence="31">
    <location>
        <begin position="1255"/>
        <end position="1271"/>
    </location>
</feature>
<evidence type="ECO:0000256" key="5">
    <source>
        <dbReference type="ARBA" id="ARBA00006998"/>
    </source>
</evidence>
<dbReference type="SMART" id="SM00097">
    <property type="entry name" value="WNT1"/>
    <property type="match status" value="1"/>
</dbReference>
<evidence type="ECO:0000256" key="14">
    <source>
        <dbReference type="ARBA" id="ARBA00022737"/>
    </source>
</evidence>
<evidence type="ECO:0000256" key="29">
    <source>
        <dbReference type="PROSITE-ProRule" id="PRU10141"/>
    </source>
</evidence>
<dbReference type="PRINTS" id="PR01349">
    <property type="entry name" value="WNTPROTEIN"/>
</dbReference>
<dbReference type="Gene3D" id="3.30.2460.20">
    <property type="match status" value="1"/>
</dbReference>
<dbReference type="SMART" id="SM00015">
    <property type="entry name" value="IQ"/>
    <property type="match status" value="2"/>
</dbReference>
<protein>
    <recommendedName>
        <fullName evidence="30">Protein Wnt</fullName>
    </recommendedName>
</protein>
<dbReference type="InterPro" id="IPR000719">
    <property type="entry name" value="Prot_kinase_dom"/>
</dbReference>
<dbReference type="InterPro" id="IPR052409">
    <property type="entry name" value="Myosin-III_kinase_activity"/>
</dbReference>
<evidence type="ECO:0000256" key="12">
    <source>
        <dbReference type="ARBA" id="ARBA00022679"/>
    </source>
</evidence>
<dbReference type="InterPro" id="IPR043158">
    <property type="entry name" value="Wnt_C"/>
</dbReference>
<evidence type="ECO:0000256" key="6">
    <source>
        <dbReference type="ARBA" id="ARBA00022473"/>
    </source>
</evidence>
<dbReference type="InterPro" id="IPR005817">
    <property type="entry name" value="Wnt"/>
</dbReference>
<keyword evidence="7" id="KW-0963">Cytoplasm</keyword>
<keyword evidence="16" id="KW-0418">Kinase</keyword>
<dbReference type="InterPro" id="IPR000048">
    <property type="entry name" value="IQ_motif_EF-hand-BS"/>
</dbReference>
<evidence type="ECO:0000256" key="24">
    <source>
        <dbReference type="ARBA" id="ARBA00023288"/>
    </source>
</evidence>
<feature type="domain" description="Myosin motor" evidence="33">
    <location>
        <begin position="720"/>
        <end position="1433"/>
    </location>
</feature>
<comment type="caution">
    <text evidence="28">Lacks conserved residue(s) required for the propagation of feature annotation.</text>
</comment>
<proteinExistence type="inferred from homology"/>